<gene>
    <name evidence="2" type="ORF">B4077_6060</name>
</gene>
<dbReference type="AlphaFoldDB" id="A0A0G8EPZ3"/>
<accession>A0A0G8EPZ3</accession>
<evidence type="ECO:0000313" key="3">
    <source>
        <dbReference type="Proteomes" id="UP000035214"/>
    </source>
</evidence>
<dbReference type="PATRIC" id="fig|1396.428.peg.6236"/>
<evidence type="ECO:0000256" key="1">
    <source>
        <dbReference type="SAM" id="MobiDB-lite"/>
    </source>
</evidence>
<dbReference type="EMBL" id="LCYI01000044">
    <property type="protein sequence ID" value="KLA26170.1"/>
    <property type="molecule type" value="Genomic_DNA"/>
</dbReference>
<organism evidence="2 3">
    <name type="scientific">Bacillus cereus</name>
    <dbReference type="NCBI Taxonomy" id="1396"/>
    <lineage>
        <taxon>Bacteria</taxon>
        <taxon>Bacillati</taxon>
        <taxon>Bacillota</taxon>
        <taxon>Bacilli</taxon>
        <taxon>Bacillales</taxon>
        <taxon>Bacillaceae</taxon>
        <taxon>Bacillus</taxon>
        <taxon>Bacillus cereus group</taxon>
    </lineage>
</organism>
<proteinExistence type="predicted"/>
<comment type="caution">
    <text evidence="2">The sequence shown here is derived from an EMBL/GenBank/DDBJ whole genome shotgun (WGS) entry which is preliminary data.</text>
</comment>
<dbReference type="Proteomes" id="UP000035214">
    <property type="component" value="Unassembled WGS sequence"/>
</dbReference>
<evidence type="ECO:0000313" key="2">
    <source>
        <dbReference type="EMBL" id="KLA26170.1"/>
    </source>
</evidence>
<name>A0A0G8EPZ3_BACCE</name>
<protein>
    <submittedName>
        <fullName evidence="2">Uncharacterized protein</fullName>
    </submittedName>
</protein>
<reference evidence="2 3" key="1">
    <citation type="submission" date="2015-04" db="EMBL/GenBank/DDBJ databases">
        <title>Draft Genome Sequences of Eight Spore-Forming Food Isolates of Bacillus cereus Genome sequencing.</title>
        <authorList>
            <person name="Krawcyk A.O."/>
            <person name="de Jong A."/>
            <person name="Eijlander R.T."/>
            <person name="Berendsen E.M."/>
            <person name="Holsappel S."/>
            <person name="Wells-Bennik M."/>
            <person name="Kuipers O.P."/>
        </authorList>
    </citation>
    <scope>NUCLEOTIDE SEQUENCE [LARGE SCALE GENOMIC DNA]</scope>
    <source>
        <strain evidence="2 3">B4077</strain>
    </source>
</reference>
<sequence>MRTTRERYVLNGEYVIEREALHNEIIESFLNKHSQQEKEPEAILLGGGSATG</sequence>
<feature type="region of interest" description="Disordered" evidence="1">
    <location>
        <begin position="32"/>
        <end position="52"/>
    </location>
</feature>